<keyword evidence="2" id="KW-1185">Reference proteome</keyword>
<dbReference type="Gene3D" id="3.10.420.10">
    <property type="entry name" value="SecB-like"/>
    <property type="match status" value="1"/>
</dbReference>
<dbReference type="SUPFAM" id="SSF54611">
    <property type="entry name" value="SecB-like"/>
    <property type="match status" value="1"/>
</dbReference>
<gene>
    <name evidence="1" type="ORF">EI167_11115</name>
</gene>
<organism evidence="1 2">
    <name type="scientific">Pseudoalteromonas prydzensis</name>
    <dbReference type="NCBI Taxonomy" id="182141"/>
    <lineage>
        <taxon>Bacteria</taxon>
        <taxon>Pseudomonadati</taxon>
        <taxon>Pseudomonadota</taxon>
        <taxon>Gammaproteobacteria</taxon>
        <taxon>Alteromonadales</taxon>
        <taxon>Pseudoalteromonadaceae</taxon>
        <taxon>Pseudoalteromonas</taxon>
    </lineage>
</organism>
<accession>A0ABR9FME2</accession>
<reference evidence="1 2" key="1">
    <citation type="submission" date="2020-07" db="EMBL/GenBank/DDBJ databases">
        <title>Halophilic bacteria isolated from french cheeses.</title>
        <authorList>
            <person name="Kothe C.I."/>
            <person name="Farah-Kraiem B."/>
            <person name="Renault P."/>
            <person name="Dridi B."/>
        </authorList>
    </citation>
    <scope>NUCLEOTIDE SEQUENCE [LARGE SCALE GENOMIC DNA]</scope>
    <source>
        <strain evidence="1 2">FME14</strain>
    </source>
</reference>
<proteinExistence type="predicted"/>
<sequence length="161" mass="18542">MAKMNKDTLQKAIENLQIQDLYARNVNAQCSDGFDPKYSNLDGCIIQSKHLVTKSETIQNDDGDLLFRVFVEVGVKWVKEESEDADMLALIESEFVAEYLLKAEIGPECLDEFALNNVSYHVWPYWRELLSAQCERMRLPRILLPMTQIAQNQDDLKSNPK</sequence>
<evidence type="ECO:0000313" key="1">
    <source>
        <dbReference type="EMBL" id="MBE0457990.1"/>
    </source>
</evidence>
<dbReference type="EMBL" id="RRZA01000030">
    <property type="protein sequence ID" value="MBE0457990.1"/>
    <property type="molecule type" value="Genomic_DNA"/>
</dbReference>
<evidence type="ECO:0000313" key="2">
    <source>
        <dbReference type="Proteomes" id="UP000707245"/>
    </source>
</evidence>
<dbReference type="Proteomes" id="UP000707245">
    <property type="component" value="Unassembled WGS sequence"/>
</dbReference>
<protein>
    <submittedName>
        <fullName evidence="1">Preprotein translocase subunit SecB</fullName>
    </submittedName>
</protein>
<name>A0ABR9FME2_9GAMM</name>
<dbReference type="InterPro" id="IPR035958">
    <property type="entry name" value="SecB-like_sf"/>
</dbReference>
<comment type="caution">
    <text evidence="1">The sequence shown here is derived from an EMBL/GenBank/DDBJ whole genome shotgun (WGS) entry which is preliminary data.</text>
</comment>